<dbReference type="KEGG" id="thas:C6Y53_12935"/>
<keyword evidence="1" id="KW-0812">Transmembrane</keyword>
<organism evidence="2 3">
    <name type="scientific">Pukyongiella litopenaei</name>
    <dbReference type="NCBI Taxonomy" id="2605946"/>
    <lineage>
        <taxon>Bacteria</taxon>
        <taxon>Pseudomonadati</taxon>
        <taxon>Pseudomonadota</taxon>
        <taxon>Alphaproteobacteria</taxon>
        <taxon>Rhodobacterales</taxon>
        <taxon>Paracoccaceae</taxon>
        <taxon>Pukyongiella</taxon>
    </lineage>
</organism>
<name>A0A2S0MRJ8_9RHOB</name>
<evidence type="ECO:0000313" key="3">
    <source>
        <dbReference type="Proteomes" id="UP000237655"/>
    </source>
</evidence>
<keyword evidence="1" id="KW-0472">Membrane</keyword>
<evidence type="ECO:0008006" key="4">
    <source>
        <dbReference type="Google" id="ProtNLM"/>
    </source>
</evidence>
<evidence type="ECO:0000256" key="1">
    <source>
        <dbReference type="SAM" id="Phobius"/>
    </source>
</evidence>
<keyword evidence="3" id="KW-1185">Reference proteome</keyword>
<dbReference type="EMBL" id="CP027665">
    <property type="protein sequence ID" value="AVO38504.1"/>
    <property type="molecule type" value="Genomic_DNA"/>
</dbReference>
<keyword evidence="1" id="KW-1133">Transmembrane helix</keyword>
<protein>
    <recommendedName>
        <fullName evidence="4">Gene transfer agent protein</fullName>
    </recommendedName>
</protein>
<feature type="transmembrane region" description="Helical" evidence="1">
    <location>
        <begin position="51"/>
        <end position="71"/>
    </location>
</feature>
<reference evidence="3" key="1">
    <citation type="submission" date="2018-03" db="EMBL/GenBank/DDBJ databases">
        <title>Genomic analysis of the strain SH-1 isolated from shrimp intestine.</title>
        <authorList>
            <person name="Kim Y.-S."/>
            <person name="Kim S.-E."/>
            <person name="Kim K.-H."/>
        </authorList>
    </citation>
    <scope>NUCLEOTIDE SEQUENCE [LARGE SCALE GENOMIC DNA]</scope>
    <source>
        <strain evidence="3">SH-1</strain>
    </source>
</reference>
<dbReference type="AlphaFoldDB" id="A0A2S0MRJ8"/>
<accession>A0A2S0MRJ8</accession>
<dbReference type="RefSeq" id="WP_106472816.1">
    <property type="nucleotide sequence ID" value="NZ_CP027665.1"/>
</dbReference>
<proteinExistence type="predicted"/>
<evidence type="ECO:0000313" key="2">
    <source>
        <dbReference type="EMBL" id="AVO38504.1"/>
    </source>
</evidence>
<dbReference type="Proteomes" id="UP000237655">
    <property type="component" value="Chromosome"/>
</dbReference>
<gene>
    <name evidence="2" type="ORF">C6Y53_12935</name>
</gene>
<sequence>MDDLRGRFETFECAPGLRLAAHERVSAIHHENLNRRLDRLEELMERLERRLWLAVYGVAAAILTQAVRMVLMAGPAAG</sequence>